<evidence type="ECO:0000313" key="2">
    <source>
        <dbReference type="EMBL" id="KAF5830953.1"/>
    </source>
</evidence>
<dbReference type="SUPFAM" id="SSF52833">
    <property type="entry name" value="Thioredoxin-like"/>
    <property type="match status" value="1"/>
</dbReference>
<gene>
    <name evidence="2" type="ORF">DUNSADRAFT_13811</name>
</gene>
<dbReference type="EMBL" id="MU069991">
    <property type="protein sequence ID" value="KAF5830953.1"/>
    <property type="molecule type" value="Genomic_DNA"/>
</dbReference>
<dbReference type="PANTHER" id="PTHR21148">
    <property type="entry name" value="THIOREDOXIN DOMAIN-CONTAINING PROTEIN 9"/>
    <property type="match status" value="1"/>
</dbReference>
<dbReference type="Gene3D" id="3.40.30.10">
    <property type="entry name" value="Glutaredoxin"/>
    <property type="match status" value="1"/>
</dbReference>
<dbReference type="InterPro" id="IPR036249">
    <property type="entry name" value="Thioredoxin-like_sf"/>
</dbReference>
<dbReference type="Proteomes" id="UP000815325">
    <property type="component" value="Unassembled WGS sequence"/>
</dbReference>
<sequence length="320" mass="34713">MQHNQAQECYGSRIGEESCPQDDCMPSSIGAEDFAWDPTMAACCIEDIKNQRKGDAVRQKLLAVDPTRLRAPVISTSIPPAALAPGSTQTEVMEAAGEEGGQSEDEELAALRVRRKGELQQRMQQNFRAQAQGFGQLNDVSGAQLMERLKSSSGCSVCHCSVEGFEPSNQLDQHLEALAHQYRGTLFLRTLVGRKSPLKAQLSLPCLPALVCFRNGAVVGRTGLLTFGPPDDVLEELVVDYLKRLGVLRQPGGAKQSSASRAMASGAMSSESEDDEGGSGDQESWKNPPCEVCGRCYPHEHVKAIYREHPSSDEEGSDFD</sequence>
<evidence type="ECO:0000313" key="3">
    <source>
        <dbReference type="Proteomes" id="UP000815325"/>
    </source>
</evidence>
<keyword evidence="3" id="KW-1185">Reference proteome</keyword>
<protein>
    <submittedName>
        <fullName evidence="2">Thioredoxin-like protein</fullName>
    </submittedName>
</protein>
<dbReference type="CDD" id="cd02957">
    <property type="entry name" value="Phd_like"/>
    <property type="match status" value="1"/>
</dbReference>
<comment type="caution">
    <text evidence="2">The sequence shown here is derived from an EMBL/GenBank/DDBJ whole genome shotgun (WGS) entry which is preliminary data.</text>
</comment>
<reference evidence="2" key="1">
    <citation type="submission" date="2017-08" db="EMBL/GenBank/DDBJ databases">
        <authorList>
            <person name="Polle J.E."/>
            <person name="Barry K."/>
            <person name="Cushman J."/>
            <person name="Schmutz J."/>
            <person name="Tran D."/>
            <person name="Hathwaick L.T."/>
            <person name="Yim W.C."/>
            <person name="Jenkins J."/>
            <person name="Mckie-Krisberg Z.M."/>
            <person name="Prochnik S."/>
            <person name="Lindquist E."/>
            <person name="Dockter R.B."/>
            <person name="Adam C."/>
            <person name="Molina H."/>
            <person name="Bunkerborg J."/>
            <person name="Jin E."/>
            <person name="Buchheim M."/>
            <person name="Magnuson J."/>
        </authorList>
    </citation>
    <scope>NUCLEOTIDE SEQUENCE</scope>
    <source>
        <strain evidence="2">CCAP 19/18</strain>
    </source>
</reference>
<accession>A0ABQ7G8L3</accession>
<feature type="compositionally biased region" description="Low complexity" evidence="1">
    <location>
        <begin position="256"/>
        <end position="270"/>
    </location>
</feature>
<feature type="region of interest" description="Disordered" evidence="1">
    <location>
        <begin position="252"/>
        <end position="287"/>
    </location>
</feature>
<name>A0ABQ7G8L3_DUNSA</name>
<proteinExistence type="predicted"/>
<organism evidence="2 3">
    <name type="scientific">Dunaliella salina</name>
    <name type="common">Green alga</name>
    <name type="synonym">Protococcus salinus</name>
    <dbReference type="NCBI Taxonomy" id="3046"/>
    <lineage>
        <taxon>Eukaryota</taxon>
        <taxon>Viridiplantae</taxon>
        <taxon>Chlorophyta</taxon>
        <taxon>core chlorophytes</taxon>
        <taxon>Chlorophyceae</taxon>
        <taxon>CS clade</taxon>
        <taxon>Chlamydomonadales</taxon>
        <taxon>Dunaliellaceae</taxon>
        <taxon>Dunaliella</taxon>
    </lineage>
</organism>
<evidence type="ECO:0000256" key="1">
    <source>
        <dbReference type="SAM" id="MobiDB-lite"/>
    </source>
</evidence>